<name>K0SW74_THAOC</name>
<reference evidence="1 2" key="1">
    <citation type="journal article" date="2012" name="Genome Biol.">
        <title>Genome and low-iron response of an oceanic diatom adapted to chronic iron limitation.</title>
        <authorList>
            <person name="Lommer M."/>
            <person name="Specht M."/>
            <person name="Roy A.S."/>
            <person name="Kraemer L."/>
            <person name="Andreson R."/>
            <person name="Gutowska M.A."/>
            <person name="Wolf J."/>
            <person name="Bergner S.V."/>
            <person name="Schilhabel M.B."/>
            <person name="Klostermeier U.C."/>
            <person name="Beiko R.G."/>
            <person name="Rosenstiel P."/>
            <person name="Hippler M."/>
            <person name="Laroche J."/>
        </authorList>
    </citation>
    <scope>NUCLEOTIDE SEQUENCE [LARGE SCALE GENOMIC DNA]</scope>
    <source>
        <strain evidence="1 2">CCMP1005</strain>
    </source>
</reference>
<keyword evidence="2" id="KW-1185">Reference proteome</keyword>
<proteinExistence type="predicted"/>
<dbReference type="Proteomes" id="UP000266841">
    <property type="component" value="Unassembled WGS sequence"/>
</dbReference>
<evidence type="ECO:0000313" key="2">
    <source>
        <dbReference type="Proteomes" id="UP000266841"/>
    </source>
</evidence>
<comment type="caution">
    <text evidence="1">The sequence shown here is derived from an EMBL/GenBank/DDBJ whole genome shotgun (WGS) entry which is preliminary data.</text>
</comment>
<gene>
    <name evidence="1" type="ORF">THAOC_09042</name>
</gene>
<dbReference type="EMBL" id="AGNL01009742">
    <property type="protein sequence ID" value="EJK69675.1"/>
    <property type="molecule type" value="Genomic_DNA"/>
</dbReference>
<organism evidence="1 2">
    <name type="scientific">Thalassiosira oceanica</name>
    <name type="common">Marine diatom</name>
    <dbReference type="NCBI Taxonomy" id="159749"/>
    <lineage>
        <taxon>Eukaryota</taxon>
        <taxon>Sar</taxon>
        <taxon>Stramenopiles</taxon>
        <taxon>Ochrophyta</taxon>
        <taxon>Bacillariophyta</taxon>
        <taxon>Coscinodiscophyceae</taxon>
        <taxon>Thalassiosirophycidae</taxon>
        <taxon>Thalassiosirales</taxon>
        <taxon>Thalassiosiraceae</taxon>
        <taxon>Thalassiosira</taxon>
    </lineage>
</organism>
<sequence>GNESPPRYFIPLGLMLGPEKSWDVKRPQSSREDVIVKIPGLSESRGRFHQLKPRSARRHWSSIAVDGIGTGQNNVQASFQASGVLLMINGGLLTQCSVAGVPVLLACAQGGSSTFTFWERLCTMKIRLPRFLCSSVELYKIWYGELSLPGMLSDQKQHVRVSPSSESVGKQRAQIGLQFTNMTIL</sequence>
<evidence type="ECO:0000313" key="1">
    <source>
        <dbReference type="EMBL" id="EJK69675.1"/>
    </source>
</evidence>
<dbReference type="AlphaFoldDB" id="K0SW74"/>
<protein>
    <submittedName>
        <fullName evidence="1">Uncharacterized protein</fullName>
    </submittedName>
</protein>
<accession>K0SW74</accession>
<feature type="non-terminal residue" evidence="1">
    <location>
        <position position="1"/>
    </location>
</feature>